<evidence type="ECO:0000313" key="1">
    <source>
        <dbReference type="EMBL" id="MBD7914233.1"/>
    </source>
</evidence>
<gene>
    <name evidence="1" type="ORF">H9660_03650</name>
</gene>
<dbReference type="RefSeq" id="WP_191748665.1">
    <property type="nucleotide sequence ID" value="NZ_JACSQZ010000008.1"/>
</dbReference>
<organism evidence="1 2">
    <name type="scientific">Clostridium gallinarum</name>
    <dbReference type="NCBI Taxonomy" id="2762246"/>
    <lineage>
        <taxon>Bacteria</taxon>
        <taxon>Bacillati</taxon>
        <taxon>Bacillota</taxon>
        <taxon>Clostridia</taxon>
        <taxon>Eubacteriales</taxon>
        <taxon>Clostridiaceae</taxon>
        <taxon>Clostridium</taxon>
    </lineage>
</organism>
<comment type="caution">
    <text evidence="1">The sequence shown here is derived from an EMBL/GenBank/DDBJ whole genome shotgun (WGS) entry which is preliminary data.</text>
</comment>
<accession>A0ABR8Q1D8</accession>
<proteinExistence type="predicted"/>
<keyword evidence="2" id="KW-1185">Reference proteome</keyword>
<evidence type="ECO:0008006" key="3">
    <source>
        <dbReference type="Google" id="ProtNLM"/>
    </source>
</evidence>
<sequence length="49" mass="5509">MTYEGCKFCCCYGCPNNCKICDSCNEGVDGYGYCKTYRDLEDGEQLSLI</sequence>
<dbReference type="EMBL" id="JACSQZ010000008">
    <property type="protein sequence ID" value="MBD7914233.1"/>
    <property type="molecule type" value="Genomic_DNA"/>
</dbReference>
<name>A0ABR8Q1D8_9CLOT</name>
<reference evidence="1 2" key="1">
    <citation type="submission" date="2020-08" db="EMBL/GenBank/DDBJ databases">
        <title>A Genomic Blueprint of the Chicken Gut Microbiome.</title>
        <authorList>
            <person name="Gilroy R."/>
            <person name="Ravi A."/>
            <person name="Getino M."/>
            <person name="Pursley I."/>
            <person name="Horton D.L."/>
            <person name="Alikhan N.-F."/>
            <person name="Baker D."/>
            <person name="Gharbi K."/>
            <person name="Hall N."/>
            <person name="Watson M."/>
            <person name="Adriaenssens E.M."/>
            <person name="Foster-Nyarko E."/>
            <person name="Jarju S."/>
            <person name="Secka A."/>
            <person name="Antonio M."/>
            <person name="Oren A."/>
            <person name="Chaudhuri R."/>
            <person name="La Ragione R.M."/>
            <person name="Hildebrand F."/>
            <person name="Pallen M.J."/>
        </authorList>
    </citation>
    <scope>NUCLEOTIDE SEQUENCE [LARGE SCALE GENOMIC DNA]</scope>
    <source>
        <strain evidence="1 2">Sa3CUN1</strain>
    </source>
</reference>
<dbReference type="Proteomes" id="UP000640335">
    <property type="component" value="Unassembled WGS sequence"/>
</dbReference>
<protein>
    <recommendedName>
        <fullName evidence="3">Clo7bot family Cys-rich peptide</fullName>
    </recommendedName>
</protein>
<evidence type="ECO:0000313" key="2">
    <source>
        <dbReference type="Proteomes" id="UP000640335"/>
    </source>
</evidence>